<dbReference type="Proteomes" id="UP001138500">
    <property type="component" value="Unassembled WGS sequence"/>
</dbReference>
<keyword evidence="3" id="KW-1185">Reference proteome</keyword>
<evidence type="ECO:0000313" key="2">
    <source>
        <dbReference type="EMBL" id="KAH9842139.1"/>
    </source>
</evidence>
<name>A0A9W7SYE3_9PEZI</name>
<dbReference type="EMBL" id="RIBY02000458">
    <property type="protein sequence ID" value="KAH9842139.1"/>
    <property type="molecule type" value="Genomic_DNA"/>
</dbReference>
<feature type="compositionally biased region" description="Polar residues" evidence="1">
    <location>
        <begin position="8"/>
        <end position="19"/>
    </location>
</feature>
<organism evidence="2 3">
    <name type="scientific">Teratosphaeria destructans</name>
    <dbReference type="NCBI Taxonomy" id="418781"/>
    <lineage>
        <taxon>Eukaryota</taxon>
        <taxon>Fungi</taxon>
        <taxon>Dikarya</taxon>
        <taxon>Ascomycota</taxon>
        <taxon>Pezizomycotina</taxon>
        <taxon>Dothideomycetes</taxon>
        <taxon>Dothideomycetidae</taxon>
        <taxon>Mycosphaerellales</taxon>
        <taxon>Teratosphaeriaceae</taxon>
        <taxon>Teratosphaeria</taxon>
    </lineage>
</organism>
<proteinExistence type="predicted"/>
<reference evidence="2 3" key="2">
    <citation type="journal article" date="2021" name="Curr. Genet.">
        <title>Genetic response to nitrogen starvation in the aggressive Eucalyptus foliar pathogen Teratosphaeria destructans.</title>
        <authorList>
            <person name="Havenga M."/>
            <person name="Wingfield B.D."/>
            <person name="Wingfield M.J."/>
            <person name="Dreyer L.L."/>
            <person name="Roets F."/>
            <person name="Aylward J."/>
        </authorList>
    </citation>
    <scope>NUCLEOTIDE SEQUENCE [LARGE SCALE GENOMIC DNA]</scope>
    <source>
        <strain evidence="2">CMW44962</strain>
    </source>
</reference>
<keyword evidence="2" id="KW-0378">Hydrolase</keyword>
<dbReference type="GO" id="GO:0016787">
    <property type="term" value="F:hydrolase activity"/>
    <property type="evidence" value="ECO:0007669"/>
    <property type="project" value="UniProtKB-KW"/>
</dbReference>
<reference evidence="2 3" key="1">
    <citation type="journal article" date="2018" name="IMA Fungus">
        <title>IMA Genome-F 10: Nine draft genome sequences of Claviceps purpurea s.lat., including C. arundinis, C. humidiphila, and C. cf. spartinae, pseudomolecules for the pitch canker pathogen Fusarium circinatum, draft genome of Davidsoniella eucalypti, Grosmannia galeiformis, Quambalaria eucalypti, and Teratosphaeria destructans.</title>
        <authorList>
            <person name="Wingfield B.D."/>
            <person name="Liu M."/>
            <person name="Nguyen H.D."/>
            <person name="Lane F.A."/>
            <person name="Morgan S.W."/>
            <person name="De Vos L."/>
            <person name="Wilken P.M."/>
            <person name="Duong T.A."/>
            <person name="Aylward J."/>
            <person name="Coetzee M.P."/>
            <person name="Dadej K."/>
            <person name="De Beer Z.W."/>
            <person name="Findlay W."/>
            <person name="Havenga M."/>
            <person name="Kolarik M."/>
            <person name="Menzies J.G."/>
            <person name="Naidoo K."/>
            <person name="Pochopski O."/>
            <person name="Shoukouhi P."/>
            <person name="Santana Q.C."/>
            <person name="Seifert K.A."/>
            <person name="Soal N."/>
            <person name="Steenkamp E.T."/>
            <person name="Tatham C.T."/>
            <person name="van der Nest M.A."/>
            <person name="Wingfield M.J."/>
        </authorList>
    </citation>
    <scope>NUCLEOTIDE SEQUENCE [LARGE SCALE GENOMIC DNA]</scope>
    <source>
        <strain evidence="2">CMW44962</strain>
    </source>
</reference>
<feature type="compositionally biased region" description="Pro residues" evidence="1">
    <location>
        <begin position="21"/>
        <end position="33"/>
    </location>
</feature>
<protein>
    <submittedName>
        <fullName evidence="2">Glycoside hydrolase</fullName>
    </submittedName>
</protein>
<dbReference type="AlphaFoldDB" id="A0A9W7SYE3"/>
<feature type="compositionally biased region" description="Pro residues" evidence="1">
    <location>
        <begin position="58"/>
        <end position="67"/>
    </location>
</feature>
<gene>
    <name evidence="2" type="ORF">Tdes44962_MAKER07691</name>
</gene>
<evidence type="ECO:0000313" key="3">
    <source>
        <dbReference type="Proteomes" id="UP001138500"/>
    </source>
</evidence>
<accession>A0A9W7SYE3</accession>
<evidence type="ECO:0000256" key="1">
    <source>
        <dbReference type="SAM" id="MobiDB-lite"/>
    </source>
</evidence>
<feature type="compositionally biased region" description="Pro residues" evidence="1">
    <location>
        <begin position="41"/>
        <end position="51"/>
    </location>
</feature>
<sequence>MYLLHHPNTYTPTSFTKQCPPSLPSHPTPPSPNSPTSSTPSSPPPTPPPPSTTTTPPRTSPPPPPIPTITLSITPTPTFYTTLHSRPGPHLAFLHRPWNLHRRRLPRDLTVLASHKPFDEHLTVGANLALARRLGMDLDEGRCGVVKGYKGDAERRVGSSGDSWVVGA</sequence>
<comment type="caution">
    <text evidence="2">The sequence shown here is derived from an EMBL/GenBank/DDBJ whole genome shotgun (WGS) entry which is preliminary data.</text>
</comment>
<feature type="region of interest" description="Disordered" evidence="1">
    <location>
        <begin position="1"/>
        <end position="71"/>
    </location>
</feature>
<dbReference type="PRINTS" id="PR01217">
    <property type="entry name" value="PRICHEXTENSN"/>
</dbReference>
<dbReference type="OrthoDB" id="2592744at2759"/>